<evidence type="ECO:0000256" key="3">
    <source>
        <dbReference type="ARBA" id="ARBA00022691"/>
    </source>
</evidence>
<dbReference type="InterPro" id="IPR050362">
    <property type="entry name" value="Cation-dep_OMT"/>
</dbReference>
<keyword evidence="6" id="KW-1185">Reference proteome</keyword>
<dbReference type="Proteomes" id="UP000596660">
    <property type="component" value="Unplaced"/>
</dbReference>
<dbReference type="GO" id="GO:0032259">
    <property type="term" value="P:methylation"/>
    <property type="evidence" value="ECO:0007669"/>
    <property type="project" value="UniProtKB-KW"/>
</dbReference>
<dbReference type="RefSeq" id="XP_021751314.1">
    <property type="nucleotide sequence ID" value="XM_021895622.1"/>
</dbReference>
<proteinExistence type="inferred from homology"/>
<dbReference type="InterPro" id="IPR029063">
    <property type="entry name" value="SAM-dependent_MTases_sf"/>
</dbReference>
<dbReference type="AlphaFoldDB" id="A0A803MDC2"/>
<comment type="similarity">
    <text evidence="4">Belongs to the class I-like SAM-binding methyltransferase superfamily. Cation-dependent O-methyltransferase family.</text>
</comment>
<dbReference type="PROSITE" id="PS51682">
    <property type="entry name" value="SAM_OMT_I"/>
    <property type="match status" value="1"/>
</dbReference>
<dbReference type="Pfam" id="PF01596">
    <property type="entry name" value="Methyltransf_3"/>
    <property type="match status" value="1"/>
</dbReference>
<dbReference type="KEGG" id="cqi:110716973"/>
<gene>
    <name evidence="5" type="primary">LOC110716973</name>
</gene>
<reference evidence="5" key="1">
    <citation type="journal article" date="2017" name="Nature">
        <title>The genome of Chenopodium quinoa.</title>
        <authorList>
            <person name="Jarvis D.E."/>
            <person name="Ho Y.S."/>
            <person name="Lightfoot D.J."/>
            <person name="Schmoeckel S.M."/>
            <person name="Li B."/>
            <person name="Borm T.J.A."/>
            <person name="Ohyanagi H."/>
            <person name="Mineta K."/>
            <person name="Michell C.T."/>
            <person name="Saber N."/>
            <person name="Kharbatia N.M."/>
            <person name="Rupper R.R."/>
            <person name="Sharp A.R."/>
            <person name="Dally N."/>
            <person name="Boughton B.A."/>
            <person name="Woo Y.H."/>
            <person name="Gao G."/>
            <person name="Schijlen E.G.W.M."/>
            <person name="Guo X."/>
            <person name="Momin A.A."/>
            <person name="Negrao S."/>
            <person name="Al-Babili S."/>
            <person name="Gehring C."/>
            <person name="Roessner U."/>
            <person name="Jung C."/>
            <person name="Murphy K."/>
            <person name="Arold S.T."/>
            <person name="Gojobori T."/>
            <person name="van der Linden C.G."/>
            <person name="van Loo E.N."/>
            <person name="Jellen E.N."/>
            <person name="Maughan P.J."/>
            <person name="Tester M."/>
        </authorList>
    </citation>
    <scope>NUCLEOTIDE SEQUENCE [LARGE SCALE GENOMIC DNA]</scope>
    <source>
        <strain evidence="5">cv. PI 614886</strain>
    </source>
</reference>
<dbReference type="PANTHER" id="PTHR10509:SF82">
    <property type="entry name" value="CAFFEOYL-COA O-METHYLTRANSFERASE-LIKE"/>
    <property type="match status" value="1"/>
</dbReference>
<evidence type="ECO:0000256" key="2">
    <source>
        <dbReference type="ARBA" id="ARBA00022679"/>
    </source>
</evidence>
<evidence type="ECO:0000313" key="6">
    <source>
        <dbReference type="Proteomes" id="UP000596660"/>
    </source>
</evidence>
<evidence type="ECO:0000256" key="4">
    <source>
        <dbReference type="ARBA" id="ARBA00023453"/>
    </source>
</evidence>
<dbReference type="GO" id="GO:0008171">
    <property type="term" value="F:O-methyltransferase activity"/>
    <property type="evidence" value="ECO:0007669"/>
    <property type="project" value="InterPro"/>
</dbReference>
<dbReference type="GeneID" id="110716973"/>
<dbReference type="EnsemblPlants" id="AUR62027465-RA">
    <property type="protein sequence ID" value="AUR62027465-RA:cds"/>
    <property type="gene ID" value="AUR62027465"/>
</dbReference>
<dbReference type="OrthoDB" id="10251242at2759"/>
<keyword evidence="3" id="KW-0949">S-adenosyl-L-methionine</keyword>
<keyword evidence="2" id="KW-0808">Transferase</keyword>
<keyword evidence="1" id="KW-0489">Methyltransferase</keyword>
<dbReference type="Gramene" id="AUR62027465-RA">
    <property type="protein sequence ID" value="AUR62027465-RA:cds"/>
    <property type="gene ID" value="AUR62027465"/>
</dbReference>
<evidence type="ECO:0000313" key="5">
    <source>
        <dbReference type="EnsemblPlants" id="AUR62027465-RA:cds"/>
    </source>
</evidence>
<evidence type="ECO:0000256" key="1">
    <source>
        <dbReference type="ARBA" id="ARBA00022603"/>
    </source>
</evidence>
<name>A0A803MDC2_CHEQI</name>
<organism evidence="5 6">
    <name type="scientific">Chenopodium quinoa</name>
    <name type="common">Quinoa</name>
    <dbReference type="NCBI Taxonomy" id="63459"/>
    <lineage>
        <taxon>Eukaryota</taxon>
        <taxon>Viridiplantae</taxon>
        <taxon>Streptophyta</taxon>
        <taxon>Embryophyta</taxon>
        <taxon>Tracheophyta</taxon>
        <taxon>Spermatophyta</taxon>
        <taxon>Magnoliopsida</taxon>
        <taxon>eudicotyledons</taxon>
        <taxon>Gunneridae</taxon>
        <taxon>Pentapetalae</taxon>
        <taxon>Caryophyllales</taxon>
        <taxon>Chenopodiaceae</taxon>
        <taxon>Chenopodioideae</taxon>
        <taxon>Atripliceae</taxon>
        <taxon>Chenopodium</taxon>
    </lineage>
</organism>
<dbReference type="GO" id="GO:0008757">
    <property type="term" value="F:S-adenosylmethionine-dependent methyltransferase activity"/>
    <property type="evidence" value="ECO:0007669"/>
    <property type="project" value="TreeGrafter"/>
</dbReference>
<reference evidence="5" key="2">
    <citation type="submission" date="2021-03" db="UniProtKB">
        <authorList>
            <consortium name="EnsemblPlants"/>
        </authorList>
    </citation>
    <scope>IDENTIFICATION</scope>
</reference>
<dbReference type="OMA" id="EICHSPI"/>
<evidence type="ECO:0008006" key="7">
    <source>
        <dbReference type="Google" id="ProtNLM"/>
    </source>
</evidence>
<accession>A0A803MDC2</accession>
<dbReference type="InterPro" id="IPR002935">
    <property type="entry name" value="SAM_O-MeTrfase"/>
</dbReference>
<dbReference type="SUPFAM" id="SSF53335">
    <property type="entry name" value="S-adenosyl-L-methionine-dependent methyltransferases"/>
    <property type="match status" value="1"/>
</dbReference>
<protein>
    <recommendedName>
        <fullName evidence="7">Caffeoyl-CoA O-methyltransferase</fullName>
    </recommendedName>
</protein>
<dbReference type="Gene3D" id="3.40.50.150">
    <property type="entry name" value="Vaccinia Virus protein VP39"/>
    <property type="match status" value="1"/>
</dbReference>
<dbReference type="PANTHER" id="PTHR10509">
    <property type="entry name" value="O-METHYLTRANSFERASE-RELATED"/>
    <property type="match status" value="1"/>
</dbReference>
<dbReference type="CDD" id="cd02440">
    <property type="entry name" value="AdoMet_MTases"/>
    <property type="match status" value="1"/>
</dbReference>
<sequence>MASMEPSSIANESLLQSNELYKYILETTVFPTEPAPLKELRDVTTSNNNNHPLDNVSTTCPLGGQYIGMLLKLVNAKMVIEIGVSTGYLTLLTALSIPKDGEILAISPYPKSYELGLPIIKKAGLEHKINFIDSEALPILDQFAKDKLNLGSFDFAIINEAQTNNYIDYYKRLVKLVKIGGLICFSNTLCEGYVTKQEQEVPENKRHFRQQCLNFTKEISQNPQVEICQLPLSNGFLVCKRLY</sequence>